<organism evidence="1 2">
    <name type="scientific">Coemansia aciculifera</name>
    <dbReference type="NCBI Taxonomy" id="417176"/>
    <lineage>
        <taxon>Eukaryota</taxon>
        <taxon>Fungi</taxon>
        <taxon>Fungi incertae sedis</taxon>
        <taxon>Zoopagomycota</taxon>
        <taxon>Kickxellomycotina</taxon>
        <taxon>Kickxellomycetes</taxon>
        <taxon>Kickxellales</taxon>
        <taxon>Kickxellaceae</taxon>
        <taxon>Coemansia</taxon>
    </lineage>
</organism>
<protein>
    <submittedName>
        <fullName evidence="1">Uncharacterized protein</fullName>
    </submittedName>
</protein>
<comment type="caution">
    <text evidence="1">The sequence shown here is derived from an EMBL/GenBank/DDBJ whole genome shotgun (WGS) entry which is preliminary data.</text>
</comment>
<evidence type="ECO:0000313" key="1">
    <source>
        <dbReference type="EMBL" id="KAJ2896381.1"/>
    </source>
</evidence>
<dbReference type="EMBL" id="JANBVB010000202">
    <property type="protein sequence ID" value="KAJ2896381.1"/>
    <property type="molecule type" value="Genomic_DNA"/>
</dbReference>
<name>A0ACC1M6B3_9FUNG</name>
<reference evidence="1" key="1">
    <citation type="submission" date="2022-07" db="EMBL/GenBank/DDBJ databases">
        <title>Phylogenomic reconstructions and comparative analyses of Kickxellomycotina fungi.</title>
        <authorList>
            <person name="Reynolds N.K."/>
            <person name="Stajich J.E."/>
            <person name="Barry K."/>
            <person name="Grigoriev I.V."/>
            <person name="Crous P."/>
            <person name="Smith M.E."/>
        </authorList>
    </citation>
    <scope>NUCLEOTIDE SEQUENCE</scope>
    <source>
        <strain evidence="1">CBS 190363</strain>
    </source>
</reference>
<proteinExistence type="predicted"/>
<dbReference type="Proteomes" id="UP001139981">
    <property type="component" value="Unassembled WGS sequence"/>
</dbReference>
<sequence length="347" mass="37248">MFGLVTKTIWCFKLLRGGPEAIGAGSGASDQQQRDVVRGILKYWVVMAGFTAAELAIDTFMFWVPLVGLVKITFIAWLIMPGINGADIVYDHIVEPYLIQNEDKLDNYFRKAEAVAQRSTSSVSKTAYDKWVGYVQRAINQQSASSTAAPSSSRPTSNANDQQSTGAAAGLTGLLRTVSQKMPQASAAATYLAGISGVAEGPPTQADEVGKSSLSSMVTAWVTAFSSHTLTQLDDDERLRDIRVRKSQLQDMVTQLETSERDIVAKTLPPPPVQHVQIASSSSSSFAAHVPKEVSGFEEDVVMVGESGMESSSEAHHDDSGAASSATSEQSSSAAKSPSTTSRRWFW</sequence>
<evidence type="ECO:0000313" key="2">
    <source>
        <dbReference type="Proteomes" id="UP001139981"/>
    </source>
</evidence>
<gene>
    <name evidence="1" type="ORF">IWW38_002042</name>
</gene>
<keyword evidence="2" id="KW-1185">Reference proteome</keyword>
<accession>A0ACC1M6B3</accession>